<accession>A0A917C5N1</accession>
<comment type="caution">
    <text evidence="1">The sequence shown here is derived from an EMBL/GenBank/DDBJ whole genome shotgun (WGS) entry which is preliminary data.</text>
</comment>
<evidence type="ECO:0000313" key="1">
    <source>
        <dbReference type="EMBL" id="GGF71247.1"/>
    </source>
</evidence>
<reference evidence="1" key="2">
    <citation type="submission" date="2020-09" db="EMBL/GenBank/DDBJ databases">
        <authorList>
            <person name="Sun Q."/>
            <person name="Zhou Y."/>
        </authorList>
    </citation>
    <scope>NUCLEOTIDE SEQUENCE</scope>
    <source>
        <strain evidence="1">CGMCC 1.16134</strain>
    </source>
</reference>
<protein>
    <submittedName>
        <fullName evidence="1">Uncharacterized protein</fullName>
    </submittedName>
</protein>
<proteinExistence type="predicted"/>
<sequence>MSYTFKRYDRHNIGELDWPDTEYGCYAKRYFLPFMEQTAEHFIGNVRTRIEVVTIDGLPVPITINEEEYGNSYVSSPYTHYVSYAREELALLNNKLLEGILGITLSGVGILLRRARFNRVVQINNWLLSTNLYPGIDGEELTALLDYLARQFPGYALMYRSLCEETGRGWLEKLQQYGCKLVPSRQIYLLRHPVGSKARWLLKRDRALIAKHGYQVVPPHEFADADIPRIVELYRLLYIEKYSTHNPQFTEAYIRLALESGTLCLYGLRKEGRLDGVLGYYSREGAMTAPLFGYDTALPQTTGLYRMLSAVLIGLAEEHGALLHESSGVGQFKRNRGAAAAIEVSAVYDRHLPWLTRICWTVLDKLLNRVGVPLMQKLKL</sequence>
<dbReference type="EMBL" id="BMKR01000005">
    <property type="protein sequence ID" value="GGF71247.1"/>
    <property type="molecule type" value="Genomic_DNA"/>
</dbReference>
<name>A0A917C5N1_9BACL</name>
<evidence type="ECO:0000313" key="2">
    <source>
        <dbReference type="Proteomes" id="UP000637643"/>
    </source>
</evidence>
<organism evidence="1 2">
    <name type="scientific">Paenibacillus albidus</name>
    <dbReference type="NCBI Taxonomy" id="2041023"/>
    <lineage>
        <taxon>Bacteria</taxon>
        <taxon>Bacillati</taxon>
        <taxon>Bacillota</taxon>
        <taxon>Bacilli</taxon>
        <taxon>Bacillales</taxon>
        <taxon>Paenibacillaceae</taxon>
        <taxon>Paenibacillus</taxon>
    </lineage>
</organism>
<keyword evidence="2" id="KW-1185">Reference proteome</keyword>
<dbReference type="RefSeq" id="WP_189023566.1">
    <property type="nucleotide sequence ID" value="NZ_BMKR01000005.1"/>
</dbReference>
<reference evidence="1" key="1">
    <citation type="journal article" date="2014" name="Int. J. Syst. Evol. Microbiol.">
        <title>Complete genome sequence of Corynebacterium casei LMG S-19264T (=DSM 44701T), isolated from a smear-ripened cheese.</title>
        <authorList>
            <consortium name="US DOE Joint Genome Institute (JGI-PGF)"/>
            <person name="Walter F."/>
            <person name="Albersmeier A."/>
            <person name="Kalinowski J."/>
            <person name="Ruckert C."/>
        </authorList>
    </citation>
    <scope>NUCLEOTIDE SEQUENCE</scope>
    <source>
        <strain evidence="1">CGMCC 1.16134</strain>
    </source>
</reference>
<gene>
    <name evidence="1" type="ORF">GCM10010912_15520</name>
</gene>
<dbReference type="Proteomes" id="UP000637643">
    <property type="component" value="Unassembled WGS sequence"/>
</dbReference>
<dbReference type="AlphaFoldDB" id="A0A917C5N1"/>